<dbReference type="AlphaFoldDB" id="A0A4C1TR53"/>
<accession>A0A4C1TR53</accession>
<protein>
    <submittedName>
        <fullName evidence="1">Uncharacterized protein</fullName>
    </submittedName>
</protein>
<keyword evidence="2" id="KW-1185">Reference proteome</keyword>
<sequence length="145" mass="16434">MLNHRSLPEVRIGTKVLRADSFSINTPPTVEVFHRQYVSSGLRMSFEYCSLPTVCSVRLPRGWKSVMMGHCCGENVPSVRCQNNGAHLLTTSVEVVRTRKWRNVSHLPGIIIGLIGVYFSTTSVEYQNEEEWSRLFCTSLEESLV</sequence>
<comment type="caution">
    <text evidence="1">The sequence shown here is derived from an EMBL/GenBank/DDBJ whole genome shotgun (WGS) entry which is preliminary data.</text>
</comment>
<name>A0A4C1TR53_EUMVA</name>
<evidence type="ECO:0000313" key="2">
    <source>
        <dbReference type="Proteomes" id="UP000299102"/>
    </source>
</evidence>
<dbReference type="EMBL" id="BGZK01006041">
    <property type="protein sequence ID" value="GBP16471.1"/>
    <property type="molecule type" value="Genomic_DNA"/>
</dbReference>
<gene>
    <name evidence="1" type="ORF">EVAR_72753_1</name>
</gene>
<reference evidence="1 2" key="1">
    <citation type="journal article" date="2019" name="Commun. Biol.">
        <title>The bagworm genome reveals a unique fibroin gene that provides high tensile strength.</title>
        <authorList>
            <person name="Kono N."/>
            <person name="Nakamura H."/>
            <person name="Ohtoshi R."/>
            <person name="Tomita M."/>
            <person name="Numata K."/>
            <person name="Arakawa K."/>
        </authorList>
    </citation>
    <scope>NUCLEOTIDE SEQUENCE [LARGE SCALE GENOMIC DNA]</scope>
</reference>
<dbReference type="Proteomes" id="UP000299102">
    <property type="component" value="Unassembled WGS sequence"/>
</dbReference>
<organism evidence="1 2">
    <name type="scientific">Eumeta variegata</name>
    <name type="common">Bagworm moth</name>
    <name type="synonym">Eumeta japonica</name>
    <dbReference type="NCBI Taxonomy" id="151549"/>
    <lineage>
        <taxon>Eukaryota</taxon>
        <taxon>Metazoa</taxon>
        <taxon>Ecdysozoa</taxon>
        <taxon>Arthropoda</taxon>
        <taxon>Hexapoda</taxon>
        <taxon>Insecta</taxon>
        <taxon>Pterygota</taxon>
        <taxon>Neoptera</taxon>
        <taxon>Endopterygota</taxon>
        <taxon>Lepidoptera</taxon>
        <taxon>Glossata</taxon>
        <taxon>Ditrysia</taxon>
        <taxon>Tineoidea</taxon>
        <taxon>Psychidae</taxon>
        <taxon>Oiketicinae</taxon>
        <taxon>Eumeta</taxon>
    </lineage>
</organism>
<proteinExistence type="predicted"/>
<evidence type="ECO:0000313" key="1">
    <source>
        <dbReference type="EMBL" id="GBP16471.1"/>
    </source>
</evidence>